<reference evidence="18 19" key="1">
    <citation type="submission" date="2006-02" db="EMBL/GenBank/DDBJ databases">
        <authorList>
            <person name="Waterbury J."/>
            <person name="Ferriera S."/>
            <person name="Johnson J."/>
            <person name="Kravitz S."/>
            <person name="Halpern A."/>
            <person name="Remington K."/>
            <person name="Beeson K."/>
            <person name="Tran B."/>
            <person name="Rogers Y.-H."/>
            <person name="Friedman R."/>
            <person name="Venter J.C."/>
        </authorList>
    </citation>
    <scope>NUCLEOTIDE SEQUENCE [LARGE SCALE GENOMIC DNA]</scope>
    <source>
        <strain evidence="18 19">Nb-231</strain>
    </source>
</reference>
<evidence type="ECO:0000259" key="17">
    <source>
        <dbReference type="PROSITE" id="PS51068"/>
    </source>
</evidence>
<evidence type="ECO:0000256" key="11">
    <source>
        <dbReference type="ARBA" id="ARBA00023239"/>
    </source>
</evidence>
<dbReference type="OrthoDB" id="9800855at2"/>
<dbReference type="SMART" id="SM00898">
    <property type="entry name" value="Fapy_DNA_glyco"/>
    <property type="match status" value="1"/>
</dbReference>
<name>A4BVS4_9GAMM</name>
<comment type="catalytic activity">
    <reaction evidence="14 15">
        <text>2'-deoxyribonucleotide-(2'-deoxyribose 5'-phosphate)-2'-deoxyribonucleotide-DNA = a 3'-end 2'-deoxyribonucleotide-(2,3-dehydro-2,3-deoxyribose 5'-phosphate)-DNA + a 5'-end 5'-phospho-2'-deoxyribonucleoside-DNA + H(+)</text>
        <dbReference type="Rhea" id="RHEA:66592"/>
        <dbReference type="Rhea" id="RHEA-COMP:13180"/>
        <dbReference type="Rhea" id="RHEA-COMP:16897"/>
        <dbReference type="Rhea" id="RHEA-COMP:17067"/>
        <dbReference type="ChEBI" id="CHEBI:15378"/>
        <dbReference type="ChEBI" id="CHEBI:136412"/>
        <dbReference type="ChEBI" id="CHEBI:157695"/>
        <dbReference type="ChEBI" id="CHEBI:167181"/>
        <dbReference type="EC" id="4.2.99.18"/>
    </reaction>
</comment>
<feature type="domain" description="Formamidopyrimidine-DNA glycosylase catalytic" evidence="17">
    <location>
        <begin position="2"/>
        <end position="114"/>
    </location>
</feature>
<dbReference type="InterPro" id="IPR015886">
    <property type="entry name" value="H2TH_FPG"/>
</dbReference>
<evidence type="ECO:0000256" key="6">
    <source>
        <dbReference type="ARBA" id="ARBA00022771"/>
    </source>
</evidence>
<keyword evidence="6 15" id="KW-0863">Zinc-finger</keyword>
<keyword evidence="7 15" id="KW-0378">Hydrolase</keyword>
<dbReference type="PROSITE" id="PS51068">
    <property type="entry name" value="FPG_CAT"/>
    <property type="match status" value="1"/>
</dbReference>
<feature type="binding site" evidence="15">
    <location>
        <position position="153"/>
    </location>
    <ligand>
        <name>DNA</name>
        <dbReference type="ChEBI" id="CHEBI:16991"/>
    </ligand>
</feature>
<feature type="domain" description="FPG-type" evidence="16">
    <location>
        <begin position="238"/>
        <end position="272"/>
    </location>
</feature>
<dbReference type="SMART" id="SM01232">
    <property type="entry name" value="H2TH"/>
    <property type="match status" value="1"/>
</dbReference>
<keyword evidence="19" id="KW-1185">Reference proteome</keyword>
<comment type="catalytic activity">
    <reaction evidence="1 15">
        <text>Hydrolysis of DNA containing ring-opened 7-methylguanine residues, releasing 2,6-diamino-4-hydroxy-5-(N-methyl)formamidopyrimidine.</text>
        <dbReference type="EC" id="3.2.2.23"/>
    </reaction>
</comment>
<dbReference type="InterPro" id="IPR020629">
    <property type="entry name" value="FPG_Glyclase"/>
</dbReference>
<dbReference type="GO" id="GO:0003684">
    <property type="term" value="F:damaged DNA binding"/>
    <property type="evidence" value="ECO:0007669"/>
    <property type="project" value="InterPro"/>
</dbReference>
<comment type="similarity">
    <text evidence="2 15">Belongs to the FPG family.</text>
</comment>
<dbReference type="EMBL" id="AAOF01000031">
    <property type="protein sequence ID" value="EAR20196.1"/>
    <property type="molecule type" value="Genomic_DNA"/>
</dbReference>
<dbReference type="FunFam" id="3.20.190.10:FF:000001">
    <property type="entry name" value="Formamidopyrimidine-DNA glycosylase"/>
    <property type="match status" value="1"/>
</dbReference>
<dbReference type="Proteomes" id="UP000003374">
    <property type="component" value="Unassembled WGS sequence"/>
</dbReference>
<dbReference type="EC" id="3.2.2.23" evidence="15"/>
<evidence type="ECO:0000256" key="10">
    <source>
        <dbReference type="ARBA" id="ARBA00023204"/>
    </source>
</evidence>
<evidence type="ECO:0000256" key="1">
    <source>
        <dbReference type="ARBA" id="ARBA00001668"/>
    </source>
</evidence>
<feature type="active site" description="Proton donor; for delta-elimination activity" evidence="15">
    <location>
        <position position="262"/>
    </location>
</feature>
<gene>
    <name evidence="15" type="primary">mutM</name>
    <name evidence="15" type="synonym">fpg</name>
    <name evidence="18" type="ORF">NB231_13826</name>
</gene>
<dbReference type="InterPro" id="IPR010663">
    <property type="entry name" value="Znf_FPG/IleRS"/>
</dbReference>
<organism evidence="18 19">
    <name type="scientific">Nitrococcus mobilis Nb-231</name>
    <dbReference type="NCBI Taxonomy" id="314278"/>
    <lineage>
        <taxon>Bacteria</taxon>
        <taxon>Pseudomonadati</taxon>
        <taxon>Pseudomonadota</taxon>
        <taxon>Gammaproteobacteria</taxon>
        <taxon>Chromatiales</taxon>
        <taxon>Ectothiorhodospiraceae</taxon>
        <taxon>Nitrococcus</taxon>
    </lineage>
</organism>
<dbReference type="InterPro" id="IPR010979">
    <property type="entry name" value="Ribosomal_uS13-like_H2TH"/>
</dbReference>
<dbReference type="GO" id="GO:0008270">
    <property type="term" value="F:zinc ion binding"/>
    <property type="evidence" value="ECO:0007669"/>
    <property type="project" value="UniProtKB-UniRule"/>
</dbReference>
<evidence type="ECO:0000256" key="9">
    <source>
        <dbReference type="ARBA" id="ARBA00023125"/>
    </source>
</evidence>
<evidence type="ECO:0000256" key="2">
    <source>
        <dbReference type="ARBA" id="ARBA00009409"/>
    </source>
</evidence>
<evidence type="ECO:0000256" key="5">
    <source>
        <dbReference type="ARBA" id="ARBA00022763"/>
    </source>
</evidence>
<proteinExistence type="inferred from homology"/>
<keyword evidence="4 15" id="KW-0479">Metal-binding</keyword>
<evidence type="ECO:0000256" key="7">
    <source>
        <dbReference type="ARBA" id="ARBA00022801"/>
    </source>
</evidence>
<dbReference type="NCBIfam" id="TIGR00577">
    <property type="entry name" value="fpg"/>
    <property type="match status" value="1"/>
</dbReference>
<evidence type="ECO:0000256" key="12">
    <source>
        <dbReference type="ARBA" id="ARBA00023268"/>
    </source>
</evidence>
<protein>
    <recommendedName>
        <fullName evidence="15">Formamidopyrimidine-DNA glycosylase</fullName>
        <shortName evidence="15">Fapy-DNA glycosylase</shortName>
        <ecNumber evidence="15">3.2.2.23</ecNumber>
    </recommendedName>
    <alternativeName>
        <fullName evidence="15">DNA-(apurinic or apyrimidinic site) lyase MutM</fullName>
        <shortName evidence="15">AP lyase MutM</shortName>
        <ecNumber evidence="15">4.2.99.18</ecNumber>
    </alternativeName>
</protein>
<feature type="active site" description="Proton donor" evidence="15">
    <location>
        <position position="3"/>
    </location>
</feature>
<comment type="subunit">
    <text evidence="3 15">Monomer.</text>
</comment>
<evidence type="ECO:0000256" key="13">
    <source>
        <dbReference type="ARBA" id="ARBA00023295"/>
    </source>
</evidence>
<dbReference type="CDD" id="cd08966">
    <property type="entry name" value="EcFpg-like_N"/>
    <property type="match status" value="1"/>
</dbReference>
<comment type="cofactor">
    <cofactor evidence="15">
        <name>Zn(2+)</name>
        <dbReference type="ChEBI" id="CHEBI:29105"/>
    </cofactor>
    <text evidence="15">Binds 1 zinc ion per subunit.</text>
</comment>
<dbReference type="Pfam" id="PF01149">
    <property type="entry name" value="Fapy_DNA_glyco"/>
    <property type="match status" value="1"/>
</dbReference>
<dbReference type="InterPro" id="IPR035937">
    <property type="entry name" value="FPG_N"/>
</dbReference>
<sequence>MPELPEVETTRRGIEPHVRGRRIAKIIIRDARLRWPIAENLPRQAEDRRIIGIQRRAKYLLFRLEADATLILHLGMSGSLRLVAAQDPPLAHAHLDIILASGQALRYTDPRRFGSLHWCTGDPAQHHLLASLGPEPLSSAFHADYLYGLSRGRRICAKALLMDSRAVVGIGNIYANEALYRAAIRPMRSAGCIGRNRYARLVQAVKSVLAEAIEAGGTTLRDFTDSTGQPGYFHRRLEVYGRGGAACQRCAGIIRMERLGQRATYYCPGCQF</sequence>
<evidence type="ECO:0000313" key="18">
    <source>
        <dbReference type="EMBL" id="EAR20196.1"/>
    </source>
</evidence>
<dbReference type="Pfam" id="PF06831">
    <property type="entry name" value="H2TH"/>
    <property type="match status" value="1"/>
</dbReference>
<dbReference type="InterPro" id="IPR000214">
    <property type="entry name" value="Znf_DNA_glyclase/AP_lyase"/>
</dbReference>
<keyword evidence="5 15" id="KW-0227">DNA damage</keyword>
<keyword evidence="13 15" id="KW-0326">Glycosidase</keyword>
<dbReference type="AlphaFoldDB" id="A4BVS4"/>
<dbReference type="FunFam" id="1.10.8.50:FF:000003">
    <property type="entry name" value="Formamidopyrimidine-DNA glycosylase"/>
    <property type="match status" value="1"/>
</dbReference>
<dbReference type="SUPFAM" id="SSF46946">
    <property type="entry name" value="S13-like H2TH domain"/>
    <property type="match status" value="1"/>
</dbReference>
<evidence type="ECO:0000259" key="16">
    <source>
        <dbReference type="PROSITE" id="PS51066"/>
    </source>
</evidence>
<dbReference type="PANTHER" id="PTHR22993">
    <property type="entry name" value="FORMAMIDOPYRIMIDINE-DNA GLYCOSYLASE"/>
    <property type="match status" value="1"/>
</dbReference>
<keyword evidence="12 15" id="KW-0511">Multifunctional enzyme</keyword>
<dbReference type="GO" id="GO:0034039">
    <property type="term" value="F:8-oxo-7,8-dihydroguanine DNA N-glycosylase activity"/>
    <property type="evidence" value="ECO:0007669"/>
    <property type="project" value="TreeGrafter"/>
</dbReference>
<dbReference type="Gene3D" id="3.20.190.10">
    <property type="entry name" value="MutM-like, N-terminal"/>
    <property type="match status" value="1"/>
</dbReference>
<dbReference type="eggNOG" id="COG0266">
    <property type="taxonomic scope" value="Bacteria"/>
</dbReference>
<dbReference type="EC" id="4.2.99.18" evidence="15"/>
<keyword evidence="8 15" id="KW-0862">Zinc</keyword>
<dbReference type="PANTHER" id="PTHR22993:SF9">
    <property type="entry name" value="FORMAMIDOPYRIMIDINE-DNA GLYCOSYLASE"/>
    <property type="match status" value="1"/>
</dbReference>
<dbReference type="InterPro" id="IPR012319">
    <property type="entry name" value="FPG_cat"/>
</dbReference>
<feature type="binding site" evidence="15">
    <location>
        <position position="92"/>
    </location>
    <ligand>
        <name>DNA</name>
        <dbReference type="ChEBI" id="CHEBI:16991"/>
    </ligand>
</feature>
<accession>A4BVS4</accession>
<comment type="function">
    <text evidence="15">Involved in base excision repair of DNA damaged by oxidation or by mutagenic agents. Acts as DNA glycosylase that recognizes and removes damaged bases. Has a preference for oxidized purines, such as 7,8-dihydro-8-oxoguanine (8-oxoG). Has AP (apurinic/apyrimidinic) lyase activity and introduces nicks in the DNA strand. Cleaves the DNA backbone by beta-delta elimination to generate a single-strand break at the site of the removed base with both 3'- and 5'-phosphates.</text>
</comment>
<dbReference type="STRING" id="314278.NB231_13826"/>
<evidence type="ECO:0000256" key="8">
    <source>
        <dbReference type="ARBA" id="ARBA00022833"/>
    </source>
</evidence>
<dbReference type="GO" id="GO:0140078">
    <property type="term" value="F:class I DNA-(apurinic or apyrimidinic site) endonuclease activity"/>
    <property type="evidence" value="ECO:0007669"/>
    <property type="project" value="UniProtKB-EC"/>
</dbReference>
<dbReference type="PROSITE" id="PS01242">
    <property type="entry name" value="ZF_FPG_1"/>
    <property type="match status" value="1"/>
</dbReference>
<dbReference type="HOGENOM" id="CLU_038423_1_1_6"/>
<evidence type="ECO:0000256" key="4">
    <source>
        <dbReference type="ARBA" id="ARBA00022723"/>
    </source>
</evidence>
<dbReference type="RefSeq" id="WP_005003614.1">
    <property type="nucleotide sequence ID" value="NZ_CH672427.1"/>
</dbReference>
<evidence type="ECO:0000256" key="15">
    <source>
        <dbReference type="HAMAP-Rule" id="MF_00103"/>
    </source>
</evidence>
<comment type="caution">
    <text evidence="18">The sequence shown here is derived from an EMBL/GenBank/DDBJ whole genome shotgun (WGS) entry which is preliminary data.</text>
</comment>
<evidence type="ECO:0000256" key="3">
    <source>
        <dbReference type="ARBA" id="ARBA00011245"/>
    </source>
</evidence>
<keyword evidence="11 15" id="KW-0456">Lyase</keyword>
<keyword evidence="10 15" id="KW-0234">DNA repair</keyword>
<keyword evidence="9 15" id="KW-0238">DNA-binding</keyword>
<feature type="binding site" evidence="15">
    <location>
        <position position="111"/>
    </location>
    <ligand>
        <name>DNA</name>
        <dbReference type="ChEBI" id="CHEBI:16991"/>
    </ligand>
</feature>
<dbReference type="PROSITE" id="PS51066">
    <property type="entry name" value="ZF_FPG_2"/>
    <property type="match status" value="1"/>
</dbReference>
<dbReference type="InterPro" id="IPR015887">
    <property type="entry name" value="DNA_glyclase_Znf_dom_DNA_BS"/>
</dbReference>
<feature type="active site" description="Proton donor; for beta-elimination activity" evidence="15">
    <location>
        <position position="58"/>
    </location>
</feature>
<evidence type="ECO:0000256" key="14">
    <source>
        <dbReference type="ARBA" id="ARBA00044632"/>
    </source>
</evidence>
<feature type="active site" description="Schiff-base intermediate with DNA" evidence="15">
    <location>
        <position position="2"/>
    </location>
</feature>
<dbReference type="Gene3D" id="1.10.8.50">
    <property type="match status" value="1"/>
</dbReference>
<dbReference type="HAMAP" id="MF_00103">
    <property type="entry name" value="Fapy_DNA_glycosyl"/>
    <property type="match status" value="1"/>
</dbReference>
<dbReference type="NCBIfam" id="NF002211">
    <property type="entry name" value="PRK01103.1"/>
    <property type="match status" value="1"/>
</dbReference>
<dbReference type="Pfam" id="PF06827">
    <property type="entry name" value="zf-FPG_IleRS"/>
    <property type="match status" value="1"/>
</dbReference>
<dbReference type="SUPFAM" id="SSF57716">
    <property type="entry name" value="Glucocorticoid receptor-like (DNA-binding domain)"/>
    <property type="match status" value="1"/>
</dbReference>
<dbReference type="SUPFAM" id="SSF81624">
    <property type="entry name" value="N-terminal domain of MutM-like DNA repair proteins"/>
    <property type="match status" value="1"/>
</dbReference>
<dbReference type="GO" id="GO:0006284">
    <property type="term" value="P:base-excision repair"/>
    <property type="evidence" value="ECO:0007669"/>
    <property type="project" value="InterPro"/>
</dbReference>
<evidence type="ECO:0000313" key="19">
    <source>
        <dbReference type="Proteomes" id="UP000003374"/>
    </source>
</evidence>